<dbReference type="PROSITE" id="PS50217">
    <property type="entry name" value="BZIP"/>
    <property type="match status" value="1"/>
</dbReference>
<dbReference type="PANTHER" id="PTHR23334:SF72">
    <property type="entry name" value="PROTEIN MABIKI"/>
    <property type="match status" value="1"/>
</dbReference>
<gene>
    <name evidence="3" type="ORF">ABEB36_013407</name>
</gene>
<dbReference type="EMBL" id="JBDJPC010000010">
    <property type="protein sequence ID" value="KAL1490762.1"/>
    <property type="molecule type" value="Genomic_DNA"/>
</dbReference>
<feature type="domain" description="BZIP" evidence="2">
    <location>
        <begin position="404"/>
        <end position="467"/>
    </location>
</feature>
<protein>
    <recommendedName>
        <fullName evidence="2">BZIP domain-containing protein</fullName>
    </recommendedName>
</protein>
<evidence type="ECO:0000256" key="1">
    <source>
        <dbReference type="SAM" id="MobiDB-lite"/>
    </source>
</evidence>
<organism evidence="3 4">
    <name type="scientific">Hypothenemus hampei</name>
    <name type="common">Coffee berry borer</name>
    <dbReference type="NCBI Taxonomy" id="57062"/>
    <lineage>
        <taxon>Eukaryota</taxon>
        <taxon>Metazoa</taxon>
        <taxon>Ecdysozoa</taxon>
        <taxon>Arthropoda</taxon>
        <taxon>Hexapoda</taxon>
        <taxon>Insecta</taxon>
        <taxon>Pterygota</taxon>
        <taxon>Neoptera</taxon>
        <taxon>Endopterygota</taxon>
        <taxon>Coleoptera</taxon>
        <taxon>Polyphaga</taxon>
        <taxon>Cucujiformia</taxon>
        <taxon>Curculionidae</taxon>
        <taxon>Scolytinae</taxon>
        <taxon>Hypothenemus</taxon>
    </lineage>
</organism>
<proteinExistence type="predicted"/>
<evidence type="ECO:0000259" key="2">
    <source>
        <dbReference type="PROSITE" id="PS50217"/>
    </source>
</evidence>
<dbReference type="Pfam" id="PF07716">
    <property type="entry name" value="bZIP_2"/>
    <property type="match status" value="1"/>
</dbReference>
<dbReference type="CDD" id="cd14813">
    <property type="entry name" value="bZIP_BmCbz-like"/>
    <property type="match status" value="1"/>
</dbReference>
<dbReference type="PROSITE" id="PS00036">
    <property type="entry name" value="BZIP_BASIC"/>
    <property type="match status" value="1"/>
</dbReference>
<name>A0ABD1E7Y3_HYPHA</name>
<dbReference type="AlphaFoldDB" id="A0ABD1E7Y3"/>
<feature type="compositionally biased region" description="Low complexity" evidence="1">
    <location>
        <begin position="366"/>
        <end position="379"/>
    </location>
</feature>
<dbReference type="InterPro" id="IPR031106">
    <property type="entry name" value="C/EBP"/>
</dbReference>
<feature type="region of interest" description="Disordered" evidence="1">
    <location>
        <begin position="309"/>
        <end position="430"/>
    </location>
</feature>
<accession>A0ABD1E7Y3</accession>
<dbReference type="Proteomes" id="UP001566132">
    <property type="component" value="Unassembled WGS sequence"/>
</dbReference>
<keyword evidence="4" id="KW-1185">Reference proteome</keyword>
<reference evidence="3 4" key="1">
    <citation type="submission" date="2024-05" db="EMBL/GenBank/DDBJ databases">
        <title>Genetic variation in Jamaican populations of the coffee berry borer (Hypothenemus hampei).</title>
        <authorList>
            <person name="Errbii M."/>
            <person name="Myrie A."/>
        </authorList>
    </citation>
    <scope>NUCLEOTIDE SEQUENCE [LARGE SCALE GENOMIC DNA]</scope>
    <source>
        <strain evidence="3">JA-Hopewell-2020-01-JO</strain>
        <tissue evidence="3">Whole body</tissue>
    </source>
</reference>
<dbReference type="SMART" id="SM00338">
    <property type="entry name" value="BRLZ"/>
    <property type="match status" value="1"/>
</dbReference>
<dbReference type="InterPro" id="IPR046347">
    <property type="entry name" value="bZIP_sf"/>
</dbReference>
<comment type="caution">
    <text evidence="3">The sequence shown here is derived from an EMBL/GenBank/DDBJ whole genome shotgun (WGS) entry which is preliminary data.</text>
</comment>
<feature type="compositionally biased region" description="Basic residues" evidence="1">
    <location>
        <begin position="380"/>
        <end position="393"/>
    </location>
</feature>
<dbReference type="PANTHER" id="PTHR23334">
    <property type="entry name" value="CCAAT/ENHANCER BINDING PROTEIN"/>
    <property type="match status" value="1"/>
</dbReference>
<sequence>MAKDTQSSLAIHYFEEQQQGPIPMYPIKDLDDYLDMETMQFVNPYEVINTTSQQANSRVEYMIAKEGPQKLKMEEFGDIAAYLSNSYPNLIDYTDELIKSNNIDNDTLLMDLPLIPAASSMETNLNDSKIKVEHYPTNTNILSLDRYYHSGPNTKIEAVGHIDNDMLLYQQQSAHDKKTSYNSNFDVFEDFYNNNNNNNNVNLSLNNIKKANSTCPSPQEDDSYSCASSPNDLAAVPDRDRANKMTLNLMGERFKFPLKEEGISSLNTPDVIEGVVEMGNDFNILDLVNHEDITVLSADDELLSVLTSPTVSSTEQPSLASDLTTKKSTRKCKRSYDDDDDDEDYVPPLPKRQPLSTIRSGDLDVESSNSSEDSYYFSNHQRKKVNSKRGRPPKRTDSVSSDGVTKYRELRDKNNEASRKSRLKRKIKEQEYEKEADELQMKNIRLKAQVEELEKMVTSFRNNLFKIIATK</sequence>
<feature type="compositionally biased region" description="Basic and acidic residues" evidence="1">
    <location>
        <begin position="405"/>
        <end position="419"/>
    </location>
</feature>
<evidence type="ECO:0000313" key="4">
    <source>
        <dbReference type="Proteomes" id="UP001566132"/>
    </source>
</evidence>
<dbReference type="SUPFAM" id="SSF57959">
    <property type="entry name" value="Leucine zipper domain"/>
    <property type="match status" value="1"/>
</dbReference>
<dbReference type="Gene3D" id="1.20.5.170">
    <property type="match status" value="1"/>
</dbReference>
<dbReference type="InterPro" id="IPR004827">
    <property type="entry name" value="bZIP"/>
</dbReference>
<dbReference type="GO" id="GO:0005634">
    <property type="term" value="C:nucleus"/>
    <property type="evidence" value="ECO:0007669"/>
    <property type="project" value="UniProtKB-ARBA"/>
</dbReference>
<evidence type="ECO:0000313" key="3">
    <source>
        <dbReference type="EMBL" id="KAL1490762.1"/>
    </source>
</evidence>